<name>A0A2C9VK37_MANES</name>
<reference evidence="2" key="1">
    <citation type="submission" date="2016-02" db="EMBL/GenBank/DDBJ databases">
        <title>WGS assembly of Manihot esculenta.</title>
        <authorList>
            <person name="Bredeson J.V."/>
            <person name="Prochnik S.E."/>
            <person name="Lyons J.B."/>
            <person name="Schmutz J."/>
            <person name="Grimwood J."/>
            <person name="Vrebalov J."/>
            <person name="Bart R.S."/>
            <person name="Amuge T."/>
            <person name="Ferguson M.E."/>
            <person name="Green R."/>
            <person name="Putnam N."/>
            <person name="Stites J."/>
            <person name="Rounsley S."/>
            <person name="Rokhsar D.S."/>
        </authorList>
    </citation>
    <scope>NUCLEOTIDE SEQUENCE [LARGE SCALE GENOMIC DNA]</scope>
    <source>
        <tissue evidence="2">Leaf</tissue>
    </source>
</reference>
<evidence type="ECO:0000256" key="1">
    <source>
        <dbReference type="SAM" id="Phobius"/>
    </source>
</evidence>
<evidence type="ECO:0008006" key="3">
    <source>
        <dbReference type="Google" id="ProtNLM"/>
    </source>
</evidence>
<accession>A0A2C9VK37</accession>
<dbReference type="EMBL" id="CM004393">
    <property type="protein sequence ID" value="OAY45370.1"/>
    <property type="molecule type" value="Genomic_DNA"/>
</dbReference>
<keyword evidence="1" id="KW-0812">Transmembrane</keyword>
<dbReference type="AlphaFoldDB" id="A0A2C9VK37"/>
<feature type="transmembrane region" description="Helical" evidence="1">
    <location>
        <begin position="41"/>
        <end position="57"/>
    </location>
</feature>
<sequence>MHDLKNCSSLRLNTSRNMFFFLVMVLFTLAPPGYFNDVIQVIFSSPPTVVLIVAFFLDRTHTPRARSTWKDSGRHLKEQSDKSEKTREIYDLITSLGDMCS</sequence>
<keyword evidence="1" id="KW-1133">Transmembrane helix</keyword>
<keyword evidence="1" id="KW-0472">Membrane</keyword>
<organism evidence="2">
    <name type="scientific">Manihot esculenta</name>
    <name type="common">Cassava</name>
    <name type="synonym">Jatropha manihot</name>
    <dbReference type="NCBI Taxonomy" id="3983"/>
    <lineage>
        <taxon>Eukaryota</taxon>
        <taxon>Viridiplantae</taxon>
        <taxon>Streptophyta</taxon>
        <taxon>Embryophyta</taxon>
        <taxon>Tracheophyta</taxon>
        <taxon>Spermatophyta</taxon>
        <taxon>Magnoliopsida</taxon>
        <taxon>eudicotyledons</taxon>
        <taxon>Gunneridae</taxon>
        <taxon>Pentapetalae</taxon>
        <taxon>rosids</taxon>
        <taxon>fabids</taxon>
        <taxon>Malpighiales</taxon>
        <taxon>Euphorbiaceae</taxon>
        <taxon>Crotonoideae</taxon>
        <taxon>Manihoteae</taxon>
        <taxon>Manihot</taxon>
    </lineage>
</organism>
<gene>
    <name evidence="2" type="ORF">MANES_07G054900</name>
</gene>
<feature type="transmembrane region" description="Helical" evidence="1">
    <location>
        <begin position="18"/>
        <end position="35"/>
    </location>
</feature>
<proteinExistence type="predicted"/>
<protein>
    <recommendedName>
        <fullName evidence="3">Transmembrane protein</fullName>
    </recommendedName>
</protein>
<evidence type="ECO:0000313" key="2">
    <source>
        <dbReference type="EMBL" id="OAY45370.1"/>
    </source>
</evidence>